<reference evidence="2 3" key="1">
    <citation type="submission" date="2019-04" db="EMBL/GenBank/DDBJ databases">
        <title>Draft Whole-Genome sequence of the purple photosynthetic bacterium Rhodobacter capsulatus SP108 with an indigenous class A beta-lactamase.</title>
        <authorList>
            <person name="Robertson S."/>
            <person name="Meyer T.E."/>
            <person name="Kyndt J.A."/>
        </authorList>
    </citation>
    <scope>NUCLEOTIDE SEQUENCE [LARGE SCALE GENOMIC DNA]</scope>
    <source>
        <strain evidence="2 3">SP108</strain>
    </source>
</reference>
<accession>A0A4U1JP34</accession>
<comment type="caution">
    <text evidence="2">The sequence shown here is derived from an EMBL/GenBank/DDBJ whole genome shotgun (WGS) entry which is preliminary data.</text>
</comment>
<dbReference type="AlphaFoldDB" id="A0A4U1JP34"/>
<sequence length="188" mass="20638">MRHPRGGRAPERAAEPLGRAVAADRAFRQISGRFYRIVPAAHVAAALDPAPSREGRFHHDFQPTLYVSSRPDWAQHAVRVYIGKDDPPRVICQMTLGPARVLDLRDSAQCAAWGVDPALAAVPWLPERAQGLAASSWQLADAARAGGADGMIYTARSAPERWHLVLFRWREPPVSAQLTGHRQPADFG</sequence>
<evidence type="ECO:0000313" key="2">
    <source>
        <dbReference type="EMBL" id="TKD17730.1"/>
    </source>
</evidence>
<dbReference type="InterPro" id="IPR014914">
    <property type="entry name" value="RES_dom"/>
</dbReference>
<dbReference type="Proteomes" id="UP000310597">
    <property type="component" value="Unassembled WGS sequence"/>
</dbReference>
<dbReference type="Pfam" id="PF08808">
    <property type="entry name" value="RES"/>
    <property type="match status" value="1"/>
</dbReference>
<proteinExistence type="predicted"/>
<protein>
    <submittedName>
        <fullName evidence="2">RES domain-containing protein</fullName>
    </submittedName>
</protein>
<gene>
    <name evidence="2" type="ORF">FBT96_13120</name>
</gene>
<organism evidence="2 3">
    <name type="scientific">Rhodobacter capsulatus</name>
    <name type="common">Rhodopseudomonas capsulata</name>
    <dbReference type="NCBI Taxonomy" id="1061"/>
    <lineage>
        <taxon>Bacteria</taxon>
        <taxon>Pseudomonadati</taxon>
        <taxon>Pseudomonadota</taxon>
        <taxon>Alphaproteobacteria</taxon>
        <taxon>Rhodobacterales</taxon>
        <taxon>Rhodobacter group</taxon>
        <taxon>Rhodobacter</taxon>
    </lineage>
</organism>
<evidence type="ECO:0000313" key="3">
    <source>
        <dbReference type="Proteomes" id="UP000310597"/>
    </source>
</evidence>
<dbReference type="EMBL" id="SWJZ01000055">
    <property type="protein sequence ID" value="TKD17730.1"/>
    <property type="molecule type" value="Genomic_DNA"/>
</dbReference>
<evidence type="ECO:0000259" key="1">
    <source>
        <dbReference type="Pfam" id="PF08808"/>
    </source>
</evidence>
<dbReference type="OrthoDB" id="648213at2"/>
<feature type="domain" description="RES" evidence="1">
    <location>
        <begin position="34"/>
        <end position="179"/>
    </location>
</feature>
<name>A0A4U1JP34_RHOCA</name>